<feature type="signal peptide" evidence="3">
    <location>
        <begin position="1"/>
        <end position="34"/>
    </location>
</feature>
<reference evidence="4" key="2">
    <citation type="submission" date="2023-06" db="EMBL/GenBank/DDBJ databases">
        <authorList>
            <consortium name="Lawrence Berkeley National Laboratory"/>
            <person name="Haridas S."/>
            <person name="Hensen N."/>
            <person name="Bonometti L."/>
            <person name="Westerberg I."/>
            <person name="Brannstrom I.O."/>
            <person name="Guillou S."/>
            <person name="Cros-Aarteil S."/>
            <person name="Calhoun S."/>
            <person name="Kuo A."/>
            <person name="Mondo S."/>
            <person name="Pangilinan J."/>
            <person name="Riley R."/>
            <person name="Labutti K."/>
            <person name="Andreopoulos B."/>
            <person name="Lipzen A."/>
            <person name="Chen C."/>
            <person name="Yanf M."/>
            <person name="Daum C."/>
            <person name="Ng V."/>
            <person name="Clum A."/>
            <person name="Steindorff A."/>
            <person name="Ohm R."/>
            <person name="Martin F."/>
            <person name="Silar P."/>
            <person name="Natvig D."/>
            <person name="Lalanne C."/>
            <person name="Gautier V."/>
            <person name="Ament-Velasquez S.L."/>
            <person name="Kruys A."/>
            <person name="Hutchinson M.I."/>
            <person name="Powell A.J."/>
            <person name="Barry K."/>
            <person name="Miller A.N."/>
            <person name="Grigoriev I.V."/>
            <person name="Debuchy R."/>
            <person name="Gladieux P."/>
            <person name="Thoren M.H."/>
            <person name="Johannesson H."/>
        </authorList>
    </citation>
    <scope>NUCLEOTIDE SEQUENCE</scope>
    <source>
        <strain evidence="4">CBS 958.72</strain>
    </source>
</reference>
<dbReference type="AlphaFoldDB" id="A0AAE0MXE6"/>
<organism evidence="4 5">
    <name type="scientific">Lasiosphaeria ovina</name>
    <dbReference type="NCBI Taxonomy" id="92902"/>
    <lineage>
        <taxon>Eukaryota</taxon>
        <taxon>Fungi</taxon>
        <taxon>Dikarya</taxon>
        <taxon>Ascomycota</taxon>
        <taxon>Pezizomycotina</taxon>
        <taxon>Sordariomycetes</taxon>
        <taxon>Sordariomycetidae</taxon>
        <taxon>Sordariales</taxon>
        <taxon>Lasiosphaeriaceae</taxon>
        <taxon>Lasiosphaeria</taxon>
    </lineage>
</organism>
<evidence type="ECO:0008006" key="6">
    <source>
        <dbReference type="Google" id="ProtNLM"/>
    </source>
</evidence>
<keyword evidence="2" id="KW-1133">Transmembrane helix</keyword>
<dbReference type="Proteomes" id="UP001287356">
    <property type="component" value="Unassembled WGS sequence"/>
</dbReference>
<feature type="compositionally biased region" description="Low complexity" evidence="1">
    <location>
        <begin position="157"/>
        <end position="172"/>
    </location>
</feature>
<evidence type="ECO:0000256" key="1">
    <source>
        <dbReference type="SAM" id="MobiDB-lite"/>
    </source>
</evidence>
<keyword evidence="5" id="KW-1185">Reference proteome</keyword>
<sequence>MPQHAFPGLRATSLTTLAKHLLIVGLAVVHPTKGVVAAAAAVTSGPEAPVSMGKSDVFSSARKCAQGCIIYSGWAACGVNAGFKDLGVALDCGCSPTNNCYCSKDLASSATEYISSCVSAHCTGVVDTWPAEVTRMLGIYDGYCATANAAAATTSTPAITSSSGTTAATQSSPGKGTTALQTSPAGSSANPTQAAGGAESEKKGLSQSDIIALAASLGVGVPSLLIAAATLWVQLRKKKKTAGQADKDSSTETNIPLKDNVLLQSQQQPPPYVGEMAAEPDEDYYRDNAYRRGF</sequence>
<keyword evidence="2" id="KW-0472">Membrane</keyword>
<evidence type="ECO:0000256" key="2">
    <source>
        <dbReference type="SAM" id="Phobius"/>
    </source>
</evidence>
<reference evidence="4" key="1">
    <citation type="journal article" date="2023" name="Mol. Phylogenet. Evol.">
        <title>Genome-scale phylogeny and comparative genomics of the fungal order Sordariales.</title>
        <authorList>
            <person name="Hensen N."/>
            <person name="Bonometti L."/>
            <person name="Westerberg I."/>
            <person name="Brannstrom I.O."/>
            <person name="Guillou S."/>
            <person name="Cros-Aarteil S."/>
            <person name="Calhoun S."/>
            <person name="Haridas S."/>
            <person name="Kuo A."/>
            <person name="Mondo S."/>
            <person name="Pangilinan J."/>
            <person name="Riley R."/>
            <person name="LaButti K."/>
            <person name="Andreopoulos B."/>
            <person name="Lipzen A."/>
            <person name="Chen C."/>
            <person name="Yan M."/>
            <person name="Daum C."/>
            <person name="Ng V."/>
            <person name="Clum A."/>
            <person name="Steindorff A."/>
            <person name="Ohm R.A."/>
            <person name="Martin F."/>
            <person name="Silar P."/>
            <person name="Natvig D.O."/>
            <person name="Lalanne C."/>
            <person name="Gautier V."/>
            <person name="Ament-Velasquez S.L."/>
            <person name="Kruys A."/>
            <person name="Hutchinson M.I."/>
            <person name="Powell A.J."/>
            <person name="Barry K."/>
            <person name="Miller A.N."/>
            <person name="Grigoriev I.V."/>
            <person name="Debuchy R."/>
            <person name="Gladieux P."/>
            <person name="Hiltunen Thoren M."/>
            <person name="Johannesson H."/>
        </authorList>
    </citation>
    <scope>NUCLEOTIDE SEQUENCE</scope>
    <source>
        <strain evidence="4">CBS 958.72</strain>
    </source>
</reference>
<feature type="compositionally biased region" description="Basic and acidic residues" evidence="1">
    <location>
        <begin position="283"/>
        <end position="294"/>
    </location>
</feature>
<keyword evidence="3" id="KW-0732">Signal</keyword>
<feature type="chain" id="PRO_5041930609" description="Extracellular membrane protein CFEM domain-containing protein" evidence="3">
    <location>
        <begin position="35"/>
        <end position="294"/>
    </location>
</feature>
<name>A0AAE0MXE6_9PEZI</name>
<evidence type="ECO:0000313" key="5">
    <source>
        <dbReference type="Proteomes" id="UP001287356"/>
    </source>
</evidence>
<evidence type="ECO:0000313" key="4">
    <source>
        <dbReference type="EMBL" id="KAK3358467.1"/>
    </source>
</evidence>
<proteinExistence type="predicted"/>
<comment type="caution">
    <text evidence="4">The sequence shown here is derived from an EMBL/GenBank/DDBJ whole genome shotgun (WGS) entry which is preliminary data.</text>
</comment>
<keyword evidence="2" id="KW-0812">Transmembrane</keyword>
<protein>
    <recommendedName>
        <fullName evidence="6">Extracellular membrane protein CFEM domain-containing protein</fullName>
    </recommendedName>
</protein>
<gene>
    <name evidence="4" type="ORF">B0T24DRAFT_725464</name>
</gene>
<feature type="compositionally biased region" description="Polar residues" evidence="1">
    <location>
        <begin position="173"/>
        <end position="193"/>
    </location>
</feature>
<evidence type="ECO:0000256" key="3">
    <source>
        <dbReference type="SAM" id="SignalP"/>
    </source>
</evidence>
<dbReference type="EMBL" id="JAULSN010000016">
    <property type="protein sequence ID" value="KAK3358467.1"/>
    <property type="molecule type" value="Genomic_DNA"/>
</dbReference>
<feature type="transmembrane region" description="Helical" evidence="2">
    <location>
        <begin position="210"/>
        <end position="233"/>
    </location>
</feature>
<feature type="region of interest" description="Disordered" evidence="1">
    <location>
        <begin position="157"/>
        <end position="201"/>
    </location>
</feature>
<feature type="region of interest" description="Disordered" evidence="1">
    <location>
        <begin position="265"/>
        <end position="294"/>
    </location>
</feature>
<accession>A0AAE0MXE6</accession>